<dbReference type="EMBL" id="CAJNOI010000342">
    <property type="protein sequence ID" value="CAF1249899.1"/>
    <property type="molecule type" value="Genomic_DNA"/>
</dbReference>
<accession>A0A815A1K8</accession>
<organism evidence="2 5">
    <name type="scientific">Adineta steineri</name>
    <dbReference type="NCBI Taxonomy" id="433720"/>
    <lineage>
        <taxon>Eukaryota</taxon>
        <taxon>Metazoa</taxon>
        <taxon>Spiralia</taxon>
        <taxon>Gnathifera</taxon>
        <taxon>Rotifera</taxon>
        <taxon>Eurotatoria</taxon>
        <taxon>Bdelloidea</taxon>
        <taxon>Adinetida</taxon>
        <taxon>Adinetidae</taxon>
        <taxon>Adineta</taxon>
    </lineage>
</organism>
<reference evidence="2" key="1">
    <citation type="submission" date="2021-02" db="EMBL/GenBank/DDBJ databases">
        <authorList>
            <person name="Nowell W R."/>
        </authorList>
    </citation>
    <scope>NUCLEOTIDE SEQUENCE</scope>
</reference>
<proteinExistence type="predicted"/>
<feature type="compositionally biased region" description="Polar residues" evidence="1">
    <location>
        <begin position="43"/>
        <end position="58"/>
    </location>
</feature>
<evidence type="ECO:0000313" key="5">
    <source>
        <dbReference type="Proteomes" id="UP000663877"/>
    </source>
</evidence>
<evidence type="ECO:0000256" key="1">
    <source>
        <dbReference type="SAM" id="MobiDB-lite"/>
    </source>
</evidence>
<evidence type="ECO:0000313" key="3">
    <source>
        <dbReference type="EMBL" id="CAF1524732.1"/>
    </source>
</evidence>
<sequence length="75" mass="8074">MNNSDWSGSWGSSWSGSWSGSWSVGLQAAQPRRPQGRQLIILQGSQPRRTQRAGQTARGSPLLIKWPVPSLGSAA</sequence>
<evidence type="ECO:0000313" key="2">
    <source>
        <dbReference type="EMBL" id="CAF1249899.1"/>
    </source>
</evidence>
<name>A0A815A1K8_9BILA</name>
<keyword evidence="4" id="KW-1185">Reference proteome</keyword>
<dbReference type="EMBL" id="CAJNOM010000621">
    <property type="protein sequence ID" value="CAF1524732.1"/>
    <property type="molecule type" value="Genomic_DNA"/>
</dbReference>
<dbReference type="AlphaFoldDB" id="A0A815A1K8"/>
<comment type="caution">
    <text evidence="2">The sequence shown here is derived from an EMBL/GenBank/DDBJ whole genome shotgun (WGS) entry which is preliminary data.</text>
</comment>
<feature type="compositionally biased region" description="Low complexity" evidence="1">
    <location>
        <begin position="1"/>
        <end position="38"/>
    </location>
</feature>
<evidence type="ECO:0000313" key="4">
    <source>
        <dbReference type="Proteomes" id="UP000663832"/>
    </source>
</evidence>
<feature type="region of interest" description="Disordered" evidence="1">
    <location>
        <begin position="1"/>
        <end position="61"/>
    </location>
</feature>
<protein>
    <submittedName>
        <fullName evidence="2">Uncharacterized protein</fullName>
    </submittedName>
</protein>
<gene>
    <name evidence="2" type="ORF">BJG266_LOCUS29527</name>
    <name evidence="3" type="ORF">QVE165_LOCUS45047</name>
</gene>
<dbReference type="Proteomes" id="UP000663877">
    <property type="component" value="Unassembled WGS sequence"/>
</dbReference>
<dbReference type="Proteomes" id="UP000663832">
    <property type="component" value="Unassembled WGS sequence"/>
</dbReference>